<dbReference type="Proteomes" id="UP000790347">
    <property type="component" value="Unassembled WGS sequence"/>
</dbReference>
<reference evidence="2" key="1">
    <citation type="submission" date="2013-05" db="EMBL/GenBank/DDBJ databases">
        <authorList>
            <person name="Yim A.K.Y."/>
            <person name="Chan T.F."/>
            <person name="Ji K.M."/>
            <person name="Liu X.Y."/>
            <person name="Zhou J.W."/>
            <person name="Li R.Q."/>
            <person name="Yang K.Y."/>
            <person name="Li J."/>
            <person name="Li M."/>
            <person name="Law P.T.W."/>
            <person name="Wu Y.L."/>
            <person name="Cai Z.L."/>
            <person name="Qin H."/>
            <person name="Bao Y."/>
            <person name="Leung R.K.K."/>
            <person name="Ng P.K.S."/>
            <person name="Zou J."/>
            <person name="Zhong X.J."/>
            <person name="Ran P.X."/>
            <person name="Zhong N.S."/>
            <person name="Liu Z.G."/>
            <person name="Tsui S.K.W."/>
        </authorList>
    </citation>
    <scope>NUCLEOTIDE SEQUENCE</scope>
    <source>
        <strain evidence="2">Derf</strain>
        <tissue evidence="2">Whole organism</tissue>
    </source>
</reference>
<sequence length="492" mass="59105">MLNNIRNAIRTLTKRASICSTAVIRNLSASNMKTDHPLWNYFKLHHLIRLLNYPFRMVIPLFPPIIINRIILMKINKLIQNSHENRLSSLNFLFVFTLFTSSFIRAGSMCLFRNDQHIITTITGSIFHLLHTNRLHPEMVAFHFGAEQCLYLALIFSSEKYYHFFRLLISYCHQIYDPFMSIEDNTKRRLQLYHDYCQEPRQKHLEIYERHSNFARSLGLHSNSIDLISRKIRHEFRMQAIVLISVPITLFCMATIFLYSIDPYRNNFWLFNYSYFWYSFYNFNLAFFTAIWAYYGLVYTTNLFVYFRTICLILIEKSKLNQKFLERFQPRSRKLMIRPFRRHFYHQSKLYSEIRMINEFWSKYLSFTFLVYISLFCNALYVTIMTETIMSLKIFFFTFTIQSMLVVSILTMNAATLFKHNYFSHKQYYSLMGKHFDRIDLSTKFKITQTLDLINSHIVGFTLIDENVIQNDTIISVLFQTITLFFLVTRMV</sequence>
<proteinExistence type="predicted"/>
<name>A0A922L1I0_DERFA</name>
<evidence type="ECO:0000313" key="3">
    <source>
        <dbReference type="Proteomes" id="UP000790347"/>
    </source>
</evidence>
<gene>
    <name evidence="2" type="ORF">DERF_014671</name>
</gene>
<accession>A0A922L1I0</accession>
<protein>
    <submittedName>
        <fullName evidence="2">Uncharacterized protein</fullName>
    </submittedName>
</protein>
<keyword evidence="1" id="KW-0472">Membrane</keyword>
<dbReference type="AlphaFoldDB" id="A0A922L1I0"/>
<dbReference type="EMBL" id="ASGP02000008">
    <property type="protein sequence ID" value="KAH9493947.1"/>
    <property type="molecule type" value="Genomic_DNA"/>
</dbReference>
<feature type="transmembrane region" description="Helical" evidence="1">
    <location>
        <begin position="92"/>
        <end position="112"/>
    </location>
</feature>
<reference evidence="2" key="2">
    <citation type="journal article" date="2022" name="Res Sq">
        <title>Comparative Genomics Reveals Insights into the Divergent Evolution of Astigmatic Mites and Household Pest Adaptations.</title>
        <authorList>
            <person name="Xiong Q."/>
            <person name="Wan A.T.-Y."/>
            <person name="Liu X.-Y."/>
            <person name="Fung C.S.-H."/>
            <person name="Xiao X."/>
            <person name="Malainual N."/>
            <person name="Hou J."/>
            <person name="Wang L."/>
            <person name="Wang M."/>
            <person name="Yang K."/>
            <person name="Cui Y."/>
            <person name="Leung E."/>
            <person name="Nong W."/>
            <person name="Shin S.-K."/>
            <person name="Au S."/>
            <person name="Jeong K.Y."/>
            <person name="Chew F.T."/>
            <person name="Hui J."/>
            <person name="Leung T.F."/>
            <person name="Tungtrongchitr A."/>
            <person name="Zhong N."/>
            <person name="Liu Z."/>
            <person name="Tsui S."/>
        </authorList>
    </citation>
    <scope>NUCLEOTIDE SEQUENCE</scope>
    <source>
        <strain evidence="2">Derf</strain>
        <tissue evidence="2">Whole organism</tissue>
    </source>
</reference>
<organism evidence="2 3">
    <name type="scientific">Dermatophagoides farinae</name>
    <name type="common">American house dust mite</name>
    <dbReference type="NCBI Taxonomy" id="6954"/>
    <lineage>
        <taxon>Eukaryota</taxon>
        <taxon>Metazoa</taxon>
        <taxon>Ecdysozoa</taxon>
        <taxon>Arthropoda</taxon>
        <taxon>Chelicerata</taxon>
        <taxon>Arachnida</taxon>
        <taxon>Acari</taxon>
        <taxon>Acariformes</taxon>
        <taxon>Sarcoptiformes</taxon>
        <taxon>Astigmata</taxon>
        <taxon>Psoroptidia</taxon>
        <taxon>Analgoidea</taxon>
        <taxon>Pyroglyphidae</taxon>
        <taxon>Dermatophagoidinae</taxon>
        <taxon>Dermatophagoides</taxon>
    </lineage>
</organism>
<keyword evidence="1" id="KW-1133">Transmembrane helix</keyword>
<keyword evidence="3" id="KW-1185">Reference proteome</keyword>
<feature type="transmembrane region" description="Helical" evidence="1">
    <location>
        <begin position="394"/>
        <end position="418"/>
    </location>
</feature>
<feature type="transmembrane region" description="Helical" evidence="1">
    <location>
        <begin position="53"/>
        <end position="72"/>
    </location>
</feature>
<evidence type="ECO:0000313" key="2">
    <source>
        <dbReference type="EMBL" id="KAH9493947.1"/>
    </source>
</evidence>
<keyword evidence="1" id="KW-0812">Transmembrane</keyword>
<feature type="transmembrane region" description="Helical" evidence="1">
    <location>
        <begin position="281"/>
        <end position="307"/>
    </location>
</feature>
<feature type="transmembrane region" description="Helical" evidence="1">
    <location>
        <begin position="240"/>
        <end position="261"/>
    </location>
</feature>
<feature type="transmembrane region" description="Helical" evidence="1">
    <location>
        <begin position="364"/>
        <end position="382"/>
    </location>
</feature>
<evidence type="ECO:0000256" key="1">
    <source>
        <dbReference type="SAM" id="Phobius"/>
    </source>
</evidence>
<comment type="caution">
    <text evidence="2">The sequence shown here is derived from an EMBL/GenBank/DDBJ whole genome shotgun (WGS) entry which is preliminary data.</text>
</comment>